<evidence type="ECO:0000259" key="6">
    <source>
        <dbReference type="SMART" id="SM00014"/>
    </source>
</evidence>
<evidence type="ECO:0000256" key="4">
    <source>
        <dbReference type="ARBA" id="ARBA00022989"/>
    </source>
</evidence>
<accession>A0A3N0EAM0</accession>
<gene>
    <name evidence="7" type="ORF">ED312_13090</name>
</gene>
<dbReference type="EMBL" id="RJTM01000093">
    <property type="protein sequence ID" value="RNL84912.1"/>
    <property type="molecule type" value="Genomic_DNA"/>
</dbReference>
<dbReference type="InterPro" id="IPR036938">
    <property type="entry name" value="PAP2/HPO_sf"/>
</dbReference>
<evidence type="ECO:0000313" key="7">
    <source>
        <dbReference type="EMBL" id="RNL84912.1"/>
    </source>
</evidence>
<dbReference type="CDD" id="cd03394">
    <property type="entry name" value="PAP2_like_5"/>
    <property type="match status" value="1"/>
</dbReference>
<keyword evidence="5" id="KW-0472">Membrane</keyword>
<dbReference type="Proteomes" id="UP000267469">
    <property type="component" value="Unassembled WGS sequence"/>
</dbReference>
<dbReference type="InterPro" id="IPR000326">
    <property type="entry name" value="PAP2/HPO"/>
</dbReference>
<dbReference type="Gene3D" id="1.20.144.10">
    <property type="entry name" value="Phosphatidic acid phosphatase type 2/haloperoxidase"/>
    <property type="match status" value="1"/>
</dbReference>
<keyword evidence="4" id="KW-1133">Transmembrane helix</keyword>
<comment type="subcellular location">
    <subcellularLocation>
        <location evidence="1">Membrane</location>
        <topology evidence="1">Multi-pass membrane protein</topology>
    </subcellularLocation>
</comment>
<dbReference type="SMART" id="SM00014">
    <property type="entry name" value="acidPPc"/>
    <property type="match status" value="1"/>
</dbReference>
<keyword evidence="3" id="KW-0812">Transmembrane</keyword>
<evidence type="ECO:0000256" key="3">
    <source>
        <dbReference type="ARBA" id="ARBA00022692"/>
    </source>
</evidence>
<evidence type="ECO:0000313" key="8">
    <source>
        <dbReference type="Proteomes" id="UP000267469"/>
    </source>
</evidence>
<dbReference type="GO" id="GO:0016020">
    <property type="term" value="C:membrane"/>
    <property type="evidence" value="ECO:0007669"/>
    <property type="project" value="UniProtKB-SubCell"/>
</dbReference>
<comment type="caution">
    <text evidence="7">The sequence shown here is derived from an EMBL/GenBank/DDBJ whole genome shotgun (WGS) entry which is preliminary data.</text>
</comment>
<proteinExistence type="inferred from homology"/>
<dbReference type="AlphaFoldDB" id="A0A3N0EAM0"/>
<dbReference type="InterPro" id="IPR043216">
    <property type="entry name" value="PAP-like"/>
</dbReference>
<comment type="similarity">
    <text evidence="2">Belongs to the PA-phosphatase related phosphoesterase family.</text>
</comment>
<dbReference type="SUPFAM" id="SSF48317">
    <property type="entry name" value="Acid phosphatase/Vanadium-dependent haloperoxidase"/>
    <property type="match status" value="1"/>
</dbReference>
<dbReference type="PANTHER" id="PTHR10165">
    <property type="entry name" value="LIPID PHOSPHATE PHOSPHATASE"/>
    <property type="match status" value="1"/>
</dbReference>
<organism evidence="7 8">
    <name type="scientific">Sinomicrobium pectinilyticum</name>
    <dbReference type="NCBI Taxonomy" id="1084421"/>
    <lineage>
        <taxon>Bacteria</taxon>
        <taxon>Pseudomonadati</taxon>
        <taxon>Bacteroidota</taxon>
        <taxon>Flavobacteriia</taxon>
        <taxon>Flavobacteriales</taxon>
        <taxon>Flavobacteriaceae</taxon>
        <taxon>Sinomicrobium</taxon>
    </lineage>
</organism>
<feature type="domain" description="Phosphatidic acid phosphatase type 2/haloperoxidase" evidence="6">
    <location>
        <begin position="72"/>
        <end position="172"/>
    </location>
</feature>
<dbReference type="PANTHER" id="PTHR10165:SF35">
    <property type="entry name" value="RE23632P"/>
    <property type="match status" value="1"/>
</dbReference>
<name>A0A3N0EAM0_SINP1</name>
<protein>
    <submittedName>
        <fullName evidence="7">Phosphatase PAP2 family protein</fullName>
    </submittedName>
</protein>
<dbReference type="GO" id="GO:0008195">
    <property type="term" value="F:phosphatidate phosphatase activity"/>
    <property type="evidence" value="ECO:0007669"/>
    <property type="project" value="TreeGrafter"/>
</dbReference>
<dbReference type="GO" id="GO:0046839">
    <property type="term" value="P:phospholipid dephosphorylation"/>
    <property type="evidence" value="ECO:0007669"/>
    <property type="project" value="TreeGrafter"/>
</dbReference>
<evidence type="ECO:0000256" key="5">
    <source>
        <dbReference type="ARBA" id="ARBA00023136"/>
    </source>
</evidence>
<evidence type="ECO:0000256" key="2">
    <source>
        <dbReference type="ARBA" id="ARBA00008816"/>
    </source>
</evidence>
<reference evidence="7 8" key="1">
    <citation type="submission" date="2018-10" db="EMBL/GenBank/DDBJ databases">
        <title>Sinomicrobium pectinilyticum sp. nov., a pectinase-producing bacterium isolated from alkaline and saline soil, and emended description of the genus Sinomicrobium.</title>
        <authorList>
            <person name="Cheng B."/>
            <person name="Li C."/>
            <person name="Lai Q."/>
            <person name="Du M."/>
            <person name="Shao Z."/>
            <person name="Xu P."/>
            <person name="Yang C."/>
        </authorList>
    </citation>
    <scope>NUCLEOTIDE SEQUENCE [LARGE SCALE GENOMIC DNA]</scope>
    <source>
        <strain evidence="7 8">5DNS001</strain>
    </source>
</reference>
<dbReference type="Pfam" id="PF01569">
    <property type="entry name" value="PAP2"/>
    <property type="match status" value="1"/>
</dbReference>
<keyword evidence="8" id="KW-1185">Reference proteome</keyword>
<dbReference type="GO" id="GO:0006644">
    <property type="term" value="P:phospholipid metabolic process"/>
    <property type="evidence" value="ECO:0007669"/>
    <property type="project" value="InterPro"/>
</dbReference>
<evidence type="ECO:0000256" key="1">
    <source>
        <dbReference type="ARBA" id="ARBA00004141"/>
    </source>
</evidence>
<sequence>MKLMSNITIVQRSMYGFKALVALLFLSSSLTYGQVEPLTSSQKTHKIAGDVLLGAMPALALSSTFIWKDGQKGTYQFSKALTGTIALTYGLKLAINKERPNRENNNSFPSGHTSVAFASAAFVQKRYGWEYGIPAYLLAGYVGYTRIEANKHDGVDVLAGAAIGIGMSYLFTKRYDDKKKLGISSGFIENTPTIGLTYKF</sequence>